<comment type="subcellular location">
    <subcellularLocation>
        <location evidence="1 7">Periplasm</location>
    </subcellularLocation>
</comment>
<evidence type="ECO:0000259" key="10">
    <source>
        <dbReference type="PROSITE" id="PS51352"/>
    </source>
</evidence>
<dbReference type="AlphaFoldDB" id="U2ZVR2"/>
<feature type="disulfide bond" description="Redox-active" evidence="8">
    <location>
        <begin position="49"/>
        <end position="52"/>
    </location>
</feature>
<dbReference type="PANTHER" id="PTHR35891">
    <property type="entry name" value="THIOL:DISULFIDE INTERCHANGE PROTEIN DSBA"/>
    <property type="match status" value="1"/>
</dbReference>
<dbReference type="Gene3D" id="3.40.30.10">
    <property type="entry name" value="Glutaredoxin"/>
    <property type="match status" value="1"/>
</dbReference>
<evidence type="ECO:0000256" key="8">
    <source>
        <dbReference type="PIRSR" id="PIRSR001488-1"/>
    </source>
</evidence>
<dbReference type="InterPro" id="IPR050824">
    <property type="entry name" value="Thiol_disulfide_DsbA"/>
</dbReference>
<dbReference type="PIRSF" id="PIRSF001488">
    <property type="entry name" value="Tdi_protein"/>
    <property type="match status" value="1"/>
</dbReference>
<dbReference type="PROSITE" id="PS51352">
    <property type="entry name" value="THIOREDOXIN_2"/>
    <property type="match status" value="1"/>
</dbReference>
<comment type="similarity">
    <text evidence="2">Belongs to the thioredoxin family. DsbA subfamily.</text>
</comment>
<evidence type="ECO:0000256" key="6">
    <source>
        <dbReference type="ARBA" id="ARBA00023284"/>
    </source>
</evidence>
<evidence type="ECO:0000313" key="11">
    <source>
        <dbReference type="EMBL" id="GAD65530.1"/>
    </source>
</evidence>
<dbReference type="SUPFAM" id="SSF52833">
    <property type="entry name" value="Thioredoxin-like"/>
    <property type="match status" value="1"/>
</dbReference>
<keyword evidence="6" id="KW-0676">Redox-active center</keyword>
<dbReference type="eggNOG" id="COG1651">
    <property type="taxonomic scope" value="Bacteria"/>
</dbReference>
<dbReference type="EMBL" id="BATJ01000001">
    <property type="protein sequence ID" value="GAD65530.1"/>
    <property type="molecule type" value="Genomic_DNA"/>
</dbReference>
<evidence type="ECO:0000256" key="4">
    <source>
        <dbReference type="ARBA" id="ARBA00022764"/>
    </source>
</evidence>
<evidence type="ECO:0000256" key="2">
    <source>
        <dbReference type="ARBA" id="ARBA00005791"/>
    </source>
</evidence>
<dbReference type="Pfam" id="PF01323">
    <property type="entry name" value="DSBA"/>
    <property type="match status" value="1"/>
</dbReference>
<evidence type="ECO:0000256" key="9">
    <source>
        <dbReference type="SAM" id="SignalP"/>
    </source>
</evidence>
<feature type="signal peptide" evidence="9">
    <location>
        <begin position="1"/>
        <end position="19"/>
    </location>
</feature>
<dbReference type="RefSeq" id="WP_021703522.1">
    <property type="nucleotide sequence ID" value="NZ_BATJ01000001.1"/>
</dbReference>
<feature type="chain" id="PRO_5004638722" description="Thiol:disulfide interchange protein" evidence="9">
    <location>
        <begin position="20"/>
        <end position="199"/>
    </location>
</feature>
<dbReference type="InterPro" id="IPR023205">
    <property type="entry name" value="DsbA/DsbL"/>
</dbReference>
<dbReference type="InterPro" id="IPR017937">
    <property type="entry name" value="Thioredoxin_CS"/>
</dbReference>
<evidence type="ECO:0000256" key="3">
    <source>
        <dbReference type="ARBA" id="ARBA00022729"/>
    </source>
</evidence>
<dbReference type="InterPro" id="IPR013766">
    <property type="entry name" value="Thioredoxin_domain"/>
</dbReference>
<dbReference type="InterPro" id="IPR001853">
    <property type="entry name" value="DSBA-like_thioredoxin_dom"/>
</dbReference>
<dbReference type="CDD" id="cd03019">
    <property type="entry name" value="DsbA_DsbA"/>
    <property type="match status" value="1"/>
</dbReference>
<dbReference type="InterPro" id="IPR036249">
    <property type="entry name" value="Thioredoxin-like_sf"/>
</dbReference>
<dbReference type="Proteomes" id="UP000016570">
    <property type="component" value="Unassembled WGS sequence"/>
</dbReference>
<name>U2ZVR2_VIBPR</name>
<dbReference type="GO" id="GO:0042597">
    <property type="term" value="C:periplasmic space"/>
    <property type="evidence" value="ECO:0007669"/>
    <property type="project" value="UniProtKB-SubCell"/>
</dbReference>
<evidence type="ECO:0000256" key="7">
    <source>
        <dbReference type="PIRNR" id="PIRNR001488"/>
    </source>
</evidence>
<protein>
    <recommendedName>
        <fullName evidence="7">Thiol:disulfide interchange protein</fullName>
    </recommendedName>
</protein>
<evidence type="ECO:0000256" key="5">
    <source>
        <dbReference type="ARBA" id="ARBA00023157"/>
    </source>
</evidence>
<proteinExistence type="inferred from homology"/>
<dbReference type="PANTHER" id="PTHR35891:SF2">
    <property type="entry name" value="THIOL:DISULFIDE INTERCHANGE PROTEIN DSBA"/>
    <property type="match status" value="1"/>
</dbReference>
<dbReference type="GO" id="GO:0015036">
    <property type="term" value="F:disulfide oxidoreductase activity"/>
    <property type="evidence" value="ECO:0007669"/>
    <property type="project" value="UniProtKB-ARBA"/>
</dbReference>
<keyword evidence="5 7" id="KW-1015">Disulfide bond</keyword>
<comment type="caution">
    <text evidence="11">The sequence shown here is derived from an EMBL/GenBank/DDBJ whole genome shotgun (WGS) entry which is preliminary data.</text>
</comment>
<keyword evidence="3 9" id="KW-0732">Signal</keyword>
<dbReference type="STRING" id="1219065.VPR01S_01_03030"/>
<keyword evidence="12" id="KW-1185">Reference proteome</keyword>
<keyword evidence="4 7" id="KW-0574">Periplasm</keyword>
<sequence>MKKLITLFSALLLSVSAFAAQYEEGKNYTVLNTEKSATPTVTEYFSFYCPHCYQFENIVKNLKPALPDDVSFKKVHVSFMGGNMAIPMAKSYATMVSLGIEDQMIPVMFRQIHDLRQPPRDEAQLRQLFTDNGVDSKKFDAAYNGFAVDSMQKRFDKQFQSTSLTGVPGVVVNNKYVVKTEGIRSFEDYNKLVNYLLTL</sequence>
<reference evidence="11 12" key="1">
    <citation type="submission" date="2013-09" db="EMBL/GenBank/DDBJ databases">
        <title>Whole genome shotgun sequence of Vibrio proteolyticus NBRC 13287.</title>
        <authorList>
            <person name="Isaki S."/>
            <person name="Hosoyama A."/>
            <person name="Numata M."/>
            <person name="Hashimoto M."/>
            <person name="Hosoyama Y."/>
            <person name="Tsuchikane K."/>
            <person name="Noguchi M."/>
            <person name="Hirakata S."/>
            <person name="Ichikawa N."/>
            <person name="Ohji S."/>
            <person name="Yamazoe A."/>
            <person name="Fujita N."/>
        </authorList>
    </citation>
    <scope>NUCLEOTIDE SEQUENCE [LARGE SCALE GENOMIC DNA]</scope>
    <source>
        <strain evidence="11 12">NBRC 13287</strain>
    </source>
</reference>
<accession>U2ZVR2</accession>
<gene>
    <name evidence="11" type="primary">dsbA</name>
    <name evidence="11" type="ORF">VPR01S_01_03030</name>
</gene>
<organism evidence="11 12">
    <name type="scientific">Vibrio proteolyticus NBRC 13287</name>
    <dbReference type="NCBI Taxonomy" id="1219065"/>
    <lineage>
        <taxon>Bacteria</taxon>
        <taxon>Pseudomonadati</taxon>
        <taxon>Pseudomonadota</taxon>
        <taxon>Gammaproteobacteria</taxon>
        <taxon>Vibrionales</taxon>
        <taxon>Vibrionaceae</taxon>
        <taxon>Vibrio</taxon>
    </lineage>
</organism>
<evidence type="ECO:0000313" key="12">
    <source>
        <dbReference type="Proteomes" id="UP000016570"/>
    </source>
</evidence>
<evidence type="ECO:0000256" key="1">
    <source>
        <dbReference type="ARBA" id="ARBA00004418"/>
    </source>
</evidence>
<feature type="domain" description="Thioredoxin" evidence="10">
    <location>
        <begin position="9"/>
        <end position="198"/>
    </location>
</feature>
<dbReference type="PROSITE" id="PS00194">
    <property type="entry name" value="THIOREDOXIN_1"/>
    <property type="match status" value="1"/>
</dbReference>